<organism evidence="1 2">
    <name type="scientific">candidate division MSBL1 archaeon SCGC-AAA259I07</name>
    <dbReference type="NCBI Taxonomy" id="1698266"/>
    <lineage>
        <taxon>Archaea</taxon>
        <taxon>Methanobacteriati</taxon>
        <taxon>Methanobacteriota</taxon>
        <taxon>candidate division MSBL1</taxon>
    </lineage>
</organism>
<evidence type="ECO:0000313" key="1">
    <source>
        <dbReference type="EMBL" id="KXA93931.1"/>
    </source>
</evidence>
<dbReference type="InterPro" id="IPR036390">
    <property type="entry name" value="WH_DNA-bd_sf"/>
</dbReference>
<accession>A0A133UI66</accession>
<dbReference type="EMBL" id="LHXQ01000084">
    <property type="protein sequence ID" value="KXA93931.1"/>
    <property type="molecule type" value="Genomic_DNA"/>
</dbReference>
<name>A0A133UI66_9EURY</name>
<evidence type="ECO:0000313" key="2">
    <source>
        <dbReference type="Proteomes" id="UP000070155"/>
    </source>
</evidence>
<reference evidence="1 2" key="1">
    <citation type="journal article" date="2016" name="Sci. Rep.">
        <title>Metabolic traits of an uncultured archaeal lineage -MSBL1- from brine pools of the Red Sea.</title>
        <authorList>
            <person name="Mwirichia R."/>
            <person name="Alam I."/>
            <person name="Rashid M."/>
            <person name="Vinu M."/>
            <person name="Ba-Alawi W."/>
            <person name="Anthony Kamau A."/>
            <person name="Kamanda Ngugi D."/>
            <person name="Goker M."/>
            <person name="Klenk H.P."/>
            <person name="Bajic V."/>
            <person name="Stingl U."/>
        </authorList>
    </citation>
    <scope>NUCLEOTIDE SEQUENCE [LARGE SCALE GENOMIC DNA]</scope>
    <source>
        <strain evidence="1">SCGC-AAA259I07</strain>
    </source>
</reference>
<protein>
    <submittedName>
        <fullName evidence="1">Uncharacterized protein</fullName>
    </submittedName>
</protein>
<proteinExistence type="predicted"/>
<gene>
    <name evidence="1" type="ORF">AKJ36_03635</name>
</gene>
<dbReference type="Gene3D" id="1.10.10.10">
    <property type="entry name" value="Winged helix-like DNA-binding domain superfamily/Winged helix DNA-binding domain"/>
    <property type="match status" value="1"/>
</dbReference>
<keyword evidence="2" id="KW-1185">Reference proteome</keyword>
<dbReference type="AlphaFoldDB" id="A0A133UI66"/>
<comment type="caution">
    <text evidence="1">The sequence shown here is derived from an EMBL/GenBank/DDBJ whole genome shotgun (WGS) entry which is preliminary data.</text>
</comment>
<dbReference type="InterPro" id="IPR036388">
    <property type="entry name" value="WH-like_DNA-bd_sf"/>
</dbReference>
<dbReference type="Proteomes" id="UP000070155">
    <property type="component" value="Unassembled WGS sequence"/>
</dbReference>
<sequence length="454" mass="52962">MSRRKRGEVRKQILRILKEEGSLYFGQLKKKIEEESDEGLPKLSNRVLSYNLKKLKEKNKVRKRKGKWDLTEKYLETETHEKIGEILGNEPVSSFGRDRLTPSFKFSKRGSETGEYLLEPRGWDRRLDQLVNMHFATEVWRLLGERGARERKKILKECATALWNGLVFRVKEGRESTLKVYKRIKPNIRSVLKKVIKTKNLRAEETWRVPRLEENLAMAMKEGLWLATHGGENQKAEGMELEPLTNQQVRHMCLSLTALFLAAQRLSEAPDLKPVMGMKMIPDHPPAENPEETIECRPDLVREAGKILGDVSKNLKDGKNPQTGGGPLHDFLKEVRGIKFSFFCSVGWDSLERKVHPLRFKVRKTVDEWRETLREKIPKIRKKDLDTLLGNIENTIYRLESSKPLKPKPNKLPLGRNITFKDIYKHHPGAKDVDWWKGWKKEVEEYTQENLFRP</sequence>
<dbReference type="SUPFAM" id="SSF46785">
    <property type="entry name" value="Winged helix' DNA-binding domain"/>
    <property type="match status" value="1"/>
</dbReference>